<reference evidence="1 2" key="1">
    <citation type="journal article" date="2022" name="Hortic Res">
        <title>A haplotype resolved chromosomal level avocado genome allows analysis of novel avocado genes.</title>
        <authorList>
            <person name="Nath O."/>
            <person name="Fletcher S.J."/>
            <person name="Hayward A."/>
            <person name="Shaw L.M."/>
            <person name="Masouleh A.K."/>
            <person name="Furtado A."/>
            <person name="Henry R.J."/>
            <person name="Mitter N."/>
        </authorList>
    </citation>
    <scope>NUCLEOTIDE SEQUENCE [LARGE SCALE GENOMIC DNA]</scope>
    <source>
        <strain evidence="2">cv. Hass</strain>
    </source>
</reference>
<proteinExistence type="predicted"/>
<organism evidence="1 2">
    <name type="scientific">Persea americana</name>
    <name type="common">Avocado</name>
    <dbReference type="NCBI Taxonomy" id="3435"/>
    <lineage>
        <taxon>Eukaryota</taxon>
        <taxon>Viridiplantae</taxon>
        <taxon>Streptophyta</taxon>
        <taxon>Embryophyta</taxon>
        <taxon>Tracheophyta</taxon>
        <taxon>Spermatophyta</taxon>
        <taxon>Magnoliopsida</taxon>
        <taxon>Magnoliidae</taxon>
        <taxon>Laurales</taxon>
        <taxon>Lauraceae</taxon>
        <taxon>Persea</taxon>
    </lineage>
</organism>
<evidence type="ECO:0000313" key="2">
    <source>
        <dbReference type="Proteomes" id="UP001234297"/>
    </source>
</evidence>
<sequence>MTKLSKDYSRLADHLSLCGHIPSARQLGQEYQHGSTVRQLGMNASSAQKHSTAKPFLVSDQNAEGRVGHHLPLGNTARPDRYEHSFMTIGSLIYGDKKLDLSAMYIN</sequence>
<keyword evidence="2" id="KW-1185">Reference proteome</keyword>
<dbReference type="EMBL" id="CM056819">
    <property type="protein sequence ID" value="KAJ8625461.1"/>
    <property type="molecule type" value="Genomic_DNA"/>
</dbReference>
<evidence type="ECO:0000313" key="1">
    <source>
        <dbReference type="EMBL" id="KAJ8625461.1"/>
    </source>
</evidence>
<dbReference type="Proteomes" id="UP001234297">
    <property type="component" value="Chromosome 11"/>
</dbReference>
<name>A0ACC2KX54_PERAE</name>
<protein>
    <submittedName>
        <fullName evidence="1">Uncharacterized protein</fullName>
    </submittedName>
</protein>
<comment type="caution">
    <text evidence="1">The sequence shown here is derived from an EMBL/GenBank/DDBJ whole genome shotgun (WGS) entry which is preliminary data.</text>
</comment>
<accession>A0ACC2KX54</accession>
<gene>
    <name evidence="1" type="ORF">MRB53_033991</name>
</gene>